<dbReference type="InterPro" id="IPR009050">
    <property type="entry name" value="Globin-like_sf"/>
</dbReference>
<keyword evidence="9" id="KW-1185">Reference proteome</keyword>
<organism evidence="8 9">
    <name type="scientific">Teichococcus globiformis</name>
    <dbReference type="NCBI Taxonomy" id="2307229"/>
    <lineage>
        <taxon>Bacteria</taxon>
        <taxon>Pseudomonadati</taxon>
        <taxon>Pseudomonadota</taxon>
        <taxon>Alphaproteobacteria</taxon>
        <taxon>Acetobacterales</taxon>
        <taxon>Roseomonadaceae</taxon>
        <taxon>Roseomonas</taxon>
    </lineage>
</organism>
<evidence type="ECO:0000256" key="2">
    <source>
        <dbReference type="ARBA" id="ARBA00022519"/>
    </source>
</evidence>
<evidence type="ECO:0000256" key="4">
    <source>
        <dbReference type="ARBA" id="ARBA00029447"/>
    </source>
</evidence>
<dbReference type="InterPro" id="IPR044398">
    <property type="entry name" value="Globin-sensor_dom"/>
</dbReference>
<protein>
    <submittedName>
        <fullName evidence="8">Methyl-accepting chemotaxis protein</fullName>
    </submittedName>
</protein>
<dbReference type="SUPFAM" id="SSF46458">
    <property type="entry name" value="Globin-like"/>
    <property type="match status" value="1"/>
</dbReference>
<keyword evidence="3 5" id="KW-0807">Transducer</keyword>
<dbReference type="Proteomes" id="UP001595593">
    <property type="component" value="Unassembled WGS sequence"/>
</dbReference>
<evidence type="ECO:0000256" key="3">
    <source>
        <dbReference type="ARBA" id="ARBA00023224"/>
    </source>
</evidence>
<dbReference type="Gene3D" id="1.10.287.950">
    <property type="entry name" value="Methyl-accepting chemotaxis protein"/>
    <property type="match status" value="1"/>
</dbReference>
<comment type="caution">
    <text evidence="8">The sequence shown here is derived from an EMBL/GenBank/DDBJ whole genome shotgun (WGS) entry which is preliminary data.</text>
</comment>
<keyword evidence="2" id="KW-0997">Cell inner membrane</keyword>
<dbReference type="SMART" id="SM00283">
    <property type="entry name" value="MA"/>
    <property type="match status" value="1"/>
</dbReference>
<evidence type="ECO:0000313" key="9">
    <source>
        <dbReference type="Proteomes" id="UP001595593"/>
    </source>
</evidence>
<dbReference type="PROSITE" id="PS50192">
    <property type="entry name" value="T_SNARE"/>
    <property type="match status" value="1"/>
</dbReference>
<comment type="subcellular location">
    <subcellularLocation>
        <location evidence="1">Cell inner membrane</location>
        <topology evidence="1">Multi-pass membrane protein</topology>
    </subcellularLocation>
</comment>
<dbReference type="PANTHER" id="PTHR32089:SF112">
    <property type="entry name" value="LYSOZYME-LIKE PROTEIN-RELATED"/>
    <property type="match status" value="1"/>
</dbReference>
<dbReference type="PROSITE" id="PS50111">
    <property type="entry name" value="CHEMOTAXIS_TRANSDUC_2"/>
    <property type="match status" value="1"/>
</dbReference>
<dbReference type="Pfam" id="PF00015">
    <property type="entry name" value="MCPsignal"/>
    <property type="match status" value="1"/>
</dbReference>
<evidence type="ECO:0000256" key="5">
    <source>
        <dbReference type="PROSITE-ProRule" id="PRU00284"/>
    </source>
</evidence>
<sequence>MPRIIPAELRQRCHAFGLKESDLETLAGLQPFAEQKLPALLEQLHERFAAWPTTQAALRKPEVHKLRLAHWQRMVAGRLDDGFLRSAQLLAEALHAHGVPAHAVALCHSTVMYGVVDGIGAGVQPRGFFRGEGDRRIAQRLALSRMVWLDLEILLSIYVEAELKARERATDALASKFEARMRGVVDGVGASSRQIEDAAQALSGNAGRSAEMTGEAVRSANRADSDVQAVAAAAEELAGSVAQIGRQLGEATRIAGRAVEDARRTDAVVQALAEGAGRIDDVVSLISSIAGQTNLLALNATIEAARAGEAGKGFAVVASEVKSLANQTAKATEEISGQISQVQGATREAVAAIETIARTIGEVNQIASEIAAAVDQQGQTAHAIARNVQQAAEGNRLVTGLMRGFESSAGASQQVAVQLGDAVRALSTQSHALNEAVGGFLKTVRAA</sequence>
<dbReference type="PRINTS" id="PR00260">
    <property type="entry name" value="CHEMTRNSDUCR"/>
</dbReference>
<dbReference type="PANTHER" id="PTHR32089">
    <property type="entry name" value="METHYL-ACCEPTING CHEMOTAXIS PROTEIN MCPB"/>
    <property type="match status" value="1"/>
</dbReference>
<accession>A0ABV7FZA9</accession>
<dbReference type="EMBL" id="JBHRTN010000010">
    <property type="protein sequence ID" value="MFC3125749.1"/>
    <property type="molecule type" value="Genomic_DNA"/>
</dbReference>
<reference evidence="9" key="1">
    <citation type="journal article" date="2019" name="Int. J. Syst. Evol. Microbiol.">
        <title>The Global Catalogue of Microorganisms (GCM) 10K type strain sequencing project: providing services to taxonomists for standard genome sequencing and annotation.</title>
        <authorList>
            <consortium name="The Broad Institute Genomics Platform"/>
            <consortium name="The Broad Institute Genome Sequencing Center for Infectious Disease"/>
            <person name="Wu L."/>
            <person name="Ma J."/>
        </authorList>
    </citation>
    <scope>NUCLEOTIDE SEQUENCE [LARGE SCALE GENOMIC DNA]</scope>
    <source>
        <strain evidence="9">KCTC 52094</strain>
    </source>
</reference>
<comment type="similarity">
    <text evidence="4">Belongs to the methyl-accepting chemotaxis (MCP) protein family.</text>
</comment>
<dbReference type="Gene3D" id="1.10.490.10">
    <property type="entry name" value="Globins"/>
    <property type="match status" value="1"/>
</dbReference>
<feature type="domain" description="Methyl-accepting transducer" evidence="6">
    <location>
        <begin position="184"/>
        <end position="416"/>
    </location>
</feature>
<dbReference type="InterPro" id="IPR000727">
    <property type="entry name" value="T_SNARE_dom"/>
</dbReference>
<name>A0ABV7FZA9_9PROT</name>
<evidence type="ECO:0000259" key="6">
    <source>
        <dbReference type="PROSITE" id="PS50111"/>
    </source>
</evidence>
<proteinExistence type="inferred from homology"/>
<dbReference type="Pfam" id="PF11563">
    <property type="entry name" value="Protoglobin"/>
    <property type="match status" value="1"/>
</dbReference>
<dbReference type="InterPro" id="IPR004089">
    <property type="entry name" value="MCPsignal_dom"/>
</dbReference>
<keyword evidence="2" id="KW-1003">Cell membrane</keyword>
<evidence type="ECO:0000313" key="8">
    <source>
        <dbReference type="EMBL" id="MFC3125749.1"/>
    </source>
</evidence>
<dbReference type="CDD" id="cd01068">
    <property type="entry name" value="globin_sensor"/>
    <property type="match status" value="1"/>
</dbReference>
<evidence type="ECO:0000259" key="7">
    <source>
        <dbReference type="PROSITE" id="PS50192"/>
    </source>
</evidence>
<feature type="domain" description="T-SNARE coiled-coil homology" evidence="7">
    <location>
        <begin position="343"/>
        <end position="391"/>
    </location>
</feature>
<evidence type="ECO:0000256" key="1">
    <source>
        <dbReference type="ARBA" id="ARBA00004429"/>
    </source>
</evidence>
<dbReference type="InterPro" id="IPR039379">
    <property type="entry name" value="Protoglobin_sensor_dom"/>
</dbReference>
<keyword evidence="2" id="KW-0472">Membrane</keyword>
<dbReference type="RefSeq" id="WP_379596646.1">
    <property type="nucleotide sequence ID" value="NZ_JBHRTN010000010.1"/>
</dbReference>
<dbReference type="InterPro" id="IPR004090">
    <property type="entry name" value="Chemotax_Me-accpt_rcpt"/>
</dbReference>
<dbReference type="InterPro" id="IPR012292">
    <property type="entry name" value="Globin/Proto"/>
</dbReference>
<dbReference type="SUPFAM" id="SSF58104">
    <property type="entry name" value="Methyl-accepting chemotaxis protein (MCP) signaling domain"/>
    <property type="match status" value="1"/>
</dbReference>
<gene>
    <name evidence="8" type="ORF">ACFOD4_11790</name>
</gene>